<organism evidence="6 7">
    <name type="scientific">Mycobacterium marseillense</name>
    <dbReference type="NCBI Taxonomy" id="701042"/>
    <lineage>
        <taxon>Bacteria</taxon>
        <taxon>Bacillati</taxon>
        <taxon>Actinomycetota</taxon>
        <taxon>Actinomycetes</taxon>
        <taxon>Mycobacteriales</taxon>
        <taxon>Mycobacteriaceae</taxon>
        <taxon>Mycobacterium</taxon>
        <taxon>Mycobacterium avium complex (MAC)</taxon>
    </lineage>
</organism>
<evidence type="ECO:0000313" key="7">
    <source>
        <dbReference type="Proteomes" id="UP000466831"/>
    </source>
</evidence>
<protein>
    <submittedName>
        <fullName evidence="6">D-3-phosphoglycerate dehydrogenase</fullName>
    </submittedName>
</protein>
<dbReference type="InterPro" id="IPR006140">
    <property type="entry name" value="D-isomer_DH_NAD-bd"/>
</dbReference>
<dbReference type="InterPro" id="IPR029753">
    <property type="entry name" value="D-isomer_DH_CS"/>
</dbReference>
<dbReference type="Pfam" id="PF00389">
    <property type="entry name" value="2-Hacid_dh"/>
    <property type="match status" value="1"/>
</dbReference>
<keyword evidence="2 3" id="KW-0560">Oxidoreductase</keyword>
<comment type="similarity">
    <text evidence="1 3">Belongs to the D-isomer specific 2-hydroxyacid dehydrogenase family.</text>
</comment>
<dbReference type="SUPFAM" id="SSF51735">
    <property type="entry name" value="NAD(P)-binding Rossmann-fold domains"/>
    <property type="match status" value="1"/>
</dbReference>
<name>A0ABN5ZXH5_9MYCO</name>
<dbReference type="PROSITE" id="PS00670">
    <property type="entry name" value="D_2_HYDROXYACID_DH_2"/>
    <property type="match status" value="1"/>
</dbReference>
<evidence type="ECO:0000259" key="4">
    <source>
        <dbReference type="Pfam" id="PF00389"/>
    </source>
</evidence>
<feature type="domain" description="D-isomer specific 2-hydroxyacid dehydrogenase NAD-binding" evidence="5">
    <location>
        <begin position="121"/>
        <end position="294"/>
    </location>
</feature>
<proteinExistence type="inferred from homology"/>
<keyword evidence="7" id="KW-1185">Reference proteome</keyword>
<dbReference type="PANTHER" id="PTHR42938:SF47">
    <property type="entry name" value="HYDROXYPYRUVATE REDUCTASE"/>
    <property type="match status" value="1"/>
</dbReference>
<evidence type="ECO:0000256" key="2">
    <source>
        <dbReference type="ARBA" id="ARBA00023002"/>
    </source>
</evidence>
<evidence type="ECO:0000256" key="3">
    <source>
        <dbReference type="RuleBase" id="RU003719"/>
    </source>
</evidence>
<dbReference type="InterPro" id="IPR036291">
    <property type="entry name" value="NAD(P)-bd_dom_sf"/>
</dbReference>
<dbReference type="PANTHER" id="PTHR42938">
    <property type="entry name" value="FORMATE DEHYDROGENASE 1"/>
    <property type="match status" value="1"/>
</dbReference>
<evidence type="ECO:0000256" key="1">
    <source>
        <dbReference type="ARBA" id="ARBA00005854"/>
    </source>
</evidence>
<evidence type="ECO:0000313" key="6">
    <source>
        <dbReference type="EMBL" id="BBY11985.1"/>
    </source>
</evidence>
<gene>
    <name evidence="6" type="primary">serA2</name>
    <name evidence="6" type="ORF">MMARJ_27250</name>
</gene>
<dbReference type="Proteomes" id="UP000466831">
    <property type="component" value="Chromosome"/>
</dbReference>
<dbReference type="InterPro" id="IPR006139">
    <property type="entry name" value="D-isomer_2_OHA_DH_cat_dom"/>
</dbReference>
<reference evidence="6 7" key="1">
    <citation type="journal article" date="2019" name="Emerg. Microbes Infect.">
        <title>Comprehensive subspecies identification of 175 nontuberculous mycobacteria species based on 7547 genomic profiles.</title>
        <authorList>
            <person name="Matsumoto Y."/>
            <person name="Kinjo T."/>
            <person name="Motooka D."/>
            <person name="Nabeya D."/>
            <person name="Jung N."/>
            <person name="Uechi K."/>
            <person name="Horii T."/>
            <person name="Iida T."/>
            <person name="Fujita J."/>
            <person name="Nakamura S."/>
        </authorList>
    </citation>
    <scope>NUCLEOTIDE SEQUENCE [LARGE SCALE GENOMIC DNA]</scope>
    <source>
        <strain evidence="6 7">JCM 17324</strain>
    </source>
</reference>
<feature type="domain" description="D-isomer specific 2-hydroxyacid dehydrogenase catalytic" evidence="4">
    <location>
        <begin position="46"/>
        <end position="326"/>
    </location>
</feature>
<dbReference type="SUPFAM" id="SSF52283">
    <property type="entry name" value="Formate/glycerate dehydrogenase catalytic domain-like"/>
    <property type="match status" value="1"/>
</dbReference>
<dbReference type="Gene3D" id="3.40.50.720">
    <property type="entry name" value="NAD(P)-binding Rossmann-like Domain"/>
    <property type="match status" value="2"/>
</dbReference>
<accession>A0ABN5ZXH5</accession>
<sequence length="332" mass="34872">MAFVTSKPRALVTAPLRGPGFAKLRELADVIYDPWIEQTPLRIYTAEQLADRIAREGAEIVVVESDSVGGPVFDRRERALIAVASTRGDPNNVDIAGATSAGIPVLNTPARNADAVAEMTVALLLAATRHVLPADADVRSGNIFRDGSIPYQRFRGGEIAGLTAGLVGLGAVGRATRWRLSGLGLRVIAHDPYNPDARHGLDELLGEADIVSLHAPVTDDTAGMIGAGQFAAMRDGVVFLNTARAQLHDTDALVDALVAGKVAAAGLDHFVGEWLPADHPLVGMENVVLTPHIGGATWNTEARQAQMVADDLEALLSGATPAHIVNPEVLGP</sequence>
<dbReference type="Pfam" id="PF02826">
    <property type="entry name" value="2-Hacid_dh_C"/>
    <property type="match status" value="1"/>
</dbReference>
<dbReference type="EMBL" id="AP022584">
    <property type="protein sequence ID" value="BBY11985.1"/>
    <property type="molecule type" value="Genomic_DNA"/>
</dbReference>
<evidence type="ECO:0000259" key="5">
    <source>
        <dbReference type="Pfam" id="PF02826"/>
    </source>
</evidence>